<name>A0A850F0E5_9BACL</name>
<gene>
    <name evidence="6" type="ORF">HPT30_24625</name>
</gene>
<dbReference type="PANTHER" id="PTHR23407:SF1">
    <property type="entry name" value="5-FORMYLTETRAHYDROFOLATE CYCLO-LIGASE"/>
    <property type="match status" value="1"/>
</dbReference>
<evidence type="ECO:0000313" key="6">
    <source>
        <dbReference type="EMBL" id="NUU63551.1"/>
    </source>
</evidence>
<feature type="binding site" evidence="4">
    <location>
        <begin position="12"/>
        <end position="16"/>
    </location>
    <ligand>
        <name>ATP</name>
        <dbReference type="ChEBI" id="CHEBI:30616"/>
    </ligand>
</feature>
<dbReference type="EC" id="6.3.3.2" evidence="5"/>
<keyword evidence="6" id="KW-0436">Ligase</keyword>
<proteinExistence type="inferred from homology"/>
<dbReference type="InterPro" id="IPR002698">
    <property type="entry name" value="FTHF_cligase"/>
</dbReference>
<dbReference type="GO" id="GO:0030272">
    <property type="term" value="F:5-formyltetrahydrofolate cyclo-ligase activity"/>
    <property type="evidence" value="ECO:0007669"/>
    <property type="project" value="UniProtKB-EC"/>
</dbReference>
<dbReference type="Gene3D" id="3.40.50.10420">
    <property type="entry name" value="NagB/RpiA/CoA transferase-like"/>
    <property type="match status" value="1"/>
</dbReference>
<evidence type="ECO:0000256" key="2">
    <source>
        <dbReference type="ARBA" id="ARBA00022741"/>
    </source>
</evidence>
<dbReference type="Proteomes" id="UP000564806">
    <property type="component" value="Unassembled WGS sequence"/>
</dbReference>
<sequence length="216" mass="24172">MTGLHEELAQRKRELRVRQATARDNLSLGQRSELSAKVCRTAWAWSESETLSSIMAYVSFRSELNTRPLITRAWEAGCEVLLPRVVPRSGAMTLHRVTSWEELSVGTYGIMEPTAAGENAETMVSRKLPAAVFVPGLAFDIRGGRLGYGRGYYDRLRASWETSGLYEGVSPPLWIGLAYDMQIVEEVPMDDHDAIMDMLITEHGVMNCHNGEFFKG</sequence>
<keyword evidence="2 4" id="KW-0547">Nucleotide-binding</keyword>
<evidence type="ECO:0000256" key="3">
    <source>
        <dbReference type="ARBA" id="ARBA00022840"/>
    </source>
</evidence>
<dbReference type="NCBIfam" id="TIGR02727">
    <property type="entry name" value="MTHFS_bact"/>
    <property type="match status" value="1"/>
</dbReference>
<evidence type="ECO:0000256" key="1">
    <source>
        <dbReference type="ARBA" id="ARBA00010638"/>
    </source>
</evidence>
<comment type="cofactor">
    <cofactor evidence="5">
        <name>Mg(2+)</name>
        <dbReference type="ChEBI" id="CHEBI:18420"/>
    </cofactor>
</comment>
<protein>
    <recommendedName>
        <fullName evidence="5">5-formyltetrahydrofolate cyclo-ligase</fullName>
        <ecNumber evidence="5">6.3.3.2</ecNumber>
    </recommendedName>
</protein>
<dbReference type="GO" id="GO:0035999">
    <property type="term" value="P:tetrahydrofolate interconversion"/>
    <property type="evidence" value="ECO:0007669"/>
    <property type="project" value="TreeGrafter"/>
</dbReference>
<dbReference type="GO" id="GO:0005524">
    <property type="term" value="F:ATP binding"/>
    <property type="evidence" value="ECO:0007669"/>
    <property type="project" value="UniProtKB-KW"/>
</dbReference>
<dbReference type="GO" id="GO:0046872">
    <property type="term" value="F:metal ion binding"/>
    <property type="evidence" value="ECO:0007669"/>
    <property type="project" value="UniProtKB-KW"/>
</dbReference>
<dbReference type="PANTHER" id="PTHR23407">
    <property type="entry name" value="ATPASE INHIBITOR/5-FORMYLTETRAHYDROFOLATE CYCLO-LIGASE"/>
    <property type="match status" value="1"/>
</dbReference>
<reference evidence="6" key="1">
    <citation type="submission" date="2020-06" db="EMBL/GenBank/DDBJ databases">
        <title>Paenibacillus sp. nov., isolated from soil.</title>
        <authorList>
            <person name="Seo Y.L."/>
        </authorList>
    </citation>
    <scope>NUCLEOTIDE SEQUENCE [LARGE SCALE GENOMIC DNA]</scope>
    <source>
        <strain evidence="6">JW14</strain>
    </source>
</reference>
<comment type="similarity">
    <text evidence="1 5">Belongs to the 5-formyltetrahydrofolate cyclo-ligase family.</text>
</comment>
<comment type="catalytic activity">
    <reaction evidence="5">
        <text>(6S)-5-formyl-5,6,7,8-tetrahydrofolate + ATP = (6R)-5,10-methenyltetrahydrofolate + ADP + phosphate</text>
        <dbReference type="Rhea" id="RHEA:10488"/>
        <dbReference type="ChEBI" id="CHEBI:30616"/>
        <dbReference type="ChEBI" id="CHEBI:43474"/>
        <dbReference type="ChEBI" id="CHEBI:57455"/>
        <dbReference type="ChEBI" id="CHEBI:57457"/>
        <dbReference type="ChEBI" id="CHEBI:456216"/>
        <dbReference type="EC" id="6.3.3.2"/>
    </reaction>
</comment>
<evidence type="ECO:0000256" key="5">
    <source>
        <dbReference type="RuleBase" id="RU361279"/>
    </source>
</evidence>
<dbReference type="GO" id="GO:0009396">
    <property type="term" value="P:folic acid-containing compound biosynthetic process"/>
    <property type="evidence" value="ECO:0007669"/>
    <property type="project" value="TreeGrafter"/>
</dbReference>
<dbReference type="PIRSF" id="PIRSF006806">
    <property type="entry name" value="FTHF_cligase"/>
    <property type="match status" value="1"/>
</dbReference>
<dbReference type="AlphaFoldDB" id="A0A850F0E5"/>
<keyword evidence="5" id="KW-0479">Metal-binding</keyword>
<dbReference type="InterPro" id="IPR037171">
    <property type="entry name" value="NagB/RpiA_transferase-like"/>
</dbReference>
<organism evidence="6 7">
    <name type="scientific">Paenibacillus agri</name>
    <dbReference type="NCBI Taxonomy" id="2744309"/>
    <lineage>
        <taxon>Bacteria</taxon>
        <taxon>Bacillati</taxon>
        <taxon>Bacillota</taxon>
        <taxon>Bacilli</taxon>
        <taxon>Bacillales</taxon>
        <taxon>Paenibacillaceae</taxon>
        <taxon>Paenibacillus</taxon>
    </lineage>
</organism>
<keyword evidence="5" id="KW-0460">Magnesium</keyword>
<feature type="binding site" evidence="4">
    <location>
        <position position="63"/>
    </location>
    <ligand>
        <name>substrate</name>
    </ligand>
</feature>
<evidence type="ECO:0000256" key="4">
    <source>
        <dbReference type="PIRSR" id="PIRSR006806-1"/>
    </source>
</evidence>
<feature type="binding site" evidence="4">
    <location>
        <begin position="145"/>
        <end position="153"/>
    </location>
    <ligand>
        <name>ATP</name>
        <dbReference type="ChEBI" id="CHEBI:30616"/>
    </ligand>
</feature>
<dbReference type="InterPro" id="IPR024185">
    <property type="entry name" value="FTHF_cligase-like_sf"/>
</dbReference>
<keyword evidence="3 4" id="KW-0067">ATP-binding</keyword>
<dbReference type="EMBL" id="JABWCS010000219">
    <property type="protein sequence ID" value="NUU63551.1"/>
    <property type="molecule type" value="Genomic_DNA"/>
</dbReference>
<keyword evidence="7" id="KW-1185">Reference proteome</keyword>
<dbReference type="SUPFAM" id="SSF100950">
    <property type="entry name" value="NagB/RpiA/CoA transferase-like"/>
    <property type="match status" value="1"/>
</dbReference>
<evidence type="ECO:0000313" key="7">
    <source>
        <dbReference type="Proteomes" id="UP000564806"/>
    </source>
</evidence>
<feature type="binding site" evidence="4">
    <location>
        <position position="58"/>
    </location>
    <ligand>
        <name>substrate</name>
    </ligand>
</feature>
<comment type="caution">
    <text evidence="6">The sequence shown here is derived from an EMBL/GenBank/DDBJ whole genome shotgun (WGS) entry which is preliminary data.</text>
</comment>
<accession>A0A850F0E5</accession>
<dbReference type="Pfam" id="PF01812">
    <property type="entry name" value="5-FTHF_cyc-lig"/>
    <property type="match status" value="1"/>
</dbReference>
<dbReference type="RefSeq" id="WP_175373942.1">
    <property type="nucleotide sequence ID" value="NZ_JABWCS010000219.1"/>
</dbReference>